<dbReference type="Proteomes" id="UP001145021">
    <property type="component" value="Unassembled WGS sequence"/>
</dbReference>
<keyword evidence="2" id="KW-1185">Reference proteome</keyword>
<reference evidence="1" key="1">
    <citation type="submission" date="2022-07" db="EMBL/GenBank/DDBJ databases">
        <title>Phylogenomic reconstructions and comparative analyses of Kickxellomycotina fungi.</title>
        <authorList>
            <person name="Reynolds N.K."/>
            <person name="Stajich J.E."/>
            <person name="Barry K."/>
            <person name="Grigoriev I.V."/>
            <person name="Crous P."/>
            <person name="Smith M.E."/>
        </authorList>
    </citation>
    <scope>NUCLEOTIDE SEQUENCE</scope>
    <source>
        <strain evidence="1">NBRC 105413</strain>
    </source>
</reference>
<feature type="non-terminal residue" evidence="1">
    <location>
        <position position="85"/>
    </location>
</feature>
<evidence type="ECO:0000313" key="2">
    <source>
        <dbReference type="Proteomes" id="UP001145021"/>
    </source>
</evidence>
<organism evidence="1 2">
    <name type="scientific">Coemansia asiatica</name>
    <dbReference type="NCBI Taxonomy" id="1052880"/>
    <lineage>
        <taxon>Eukaryota</taxon>
        <taxon>Fungi</taxon>
        <taxon>Fungi incertae sedis</taxon>
        <taxon>Zoopagomycota</taxon>
        <taxon>Kickxellomycotina</taxon>
        <taxon>Kickxellomycetes</taxon>
        <taxon>Kickxellales</taxon>
        <taxon>Kickxellaceae</taxon>
        <taxon>Coemansia</taxon>
    </lineage>
</organism>
<comment type="caution">
    <text evidence="1">The sequence shown here is derived from an EMBL/GenBank/DDBJ whole genome shotgun (WGS) entry which is preliminary data.</text>
</comment>
<sequence length="85" mass="9709">MPLLSKLEFDPWDNEIIGTDIYSKTLSHFAEQLTSIAVGFPVSLNFPQLSRDLISICIPLFDESQYQFPFINTRALQHLGLRNVP</sequence>
<name>A0A9W8CFJ1_9FUNG</name>
<protein>
    <submittedName>
        <fullName evidence="1">Uncharacterized protein</fullName>
    </submittedName>
</protein>
<dbReference type="AlphaFoldDB" id="A0A9W8CFJ1"/>
<gene>
    <name evidence="1" type="ORF">LPJ64_006343</name>
</gene>
<dbReference type="EMBL" id="JANBOH010000688">
    <property type="protein sequence ID" value="KAJ1641724.1"/>
    <property type="molecule type" value="Genomic_DNA"/>
</dbReference>
<accession>A0A9W8CFJ1</accession>
<evidence type="ECO:0000313" key="1">
    <source>
        <dbReference type="EMBL" id="KAJ1641724.1"/>
    </source>
</evidence>
<proteinExistence type="predicted"/>